<dbReference type="InterPro" id="IPR037624">
    <property type="entry name" value="Nup133-like"/>
</dbReference>
<keyword evidence="20" id="KW-1185">Reference proteome</keyword>
<evidence type="ECO:0000256" key="2">
    <source>
        <dbReference type="ARBA" id="ARBA00004629"/>
    </source>
</evidence>
<reference evidence="19" key="3">
    <citation type="submission" date="2025-09" db="UniProtKB">
        <authorList>
            <consortium name="Ensembl"/>
        </authorList>
    </citation>
    <scope>IDENTIFICATION</scope>
</reference>
<evidence type="ECO:0000256" key="8">
    <source>
        <dbReference type="ARBA" id="ARBA00022927"/>
    </source>
</evidence>
<evidence type="ECO:0000256" key="10">
    <source>
        <dbReference type="ARBA" id="ARBA00023132"/>
    </source>
</evidence>
<dbReference type="Ensembl" id="ENSACLT00000054320.1">
    <property type="protein sequence ID" value="ENSACLP00000052210.1"/>
    <property type="gene ID" value="ENSACLG00000016342.2"/>
</dbReference>
<keyword evidence="7" id="KW-0995">Kinetochore</keyword>
<dbReference type="GeneTree" id="ENSGT00390000011529"/>
<keyword evidence="11" id="KW-0539">Nucleus</keyword>
<evidence type="ECO:0000256" key="7">
    <source>
        <dbReference type="ARBA" id="ARBA00022838"/>
    </source>
</evidence>
<evidence type="ECO:0000256" key="11">
    <source>
        <dbReference type="ARBA" id="ARBA00023242"/>
    </source>
</evidence>
<dbReference type="InterPro" id="IPR014908">
    <property type="entry name" value="Nucleoporin_Nup133/Nup155_N"/>
</dbReference>
<comment type="subunit">
    <text evidence="14">Forms part of the Nup160 subcomplex in the nuclear pore which is composed of NUP160, NUP133, NUP107 and Nup96. This complex plays a role in RNA export and in tethering Nup98 and NUP153 to the nucleus.</text>
</comment>
<dbReference type="GO" id="GO:0048513">
    <property type="term" value="P:animal organ development"/>
    <property type="evidence" value="ECO:0007669"/>
    <property type="project" value="UniProtKB-ARBA"/>
</dbReference>
<dbReference type="Gene3D" id="2.130.10.10">
    <property type="entry name" value="YVTN repeat-like/Quinoprotein amine dehydrogenase"/>
    <property type="match status" value="1"/>
</dbReference>
<reference evidence="19" key="1">
    <citation type="submission" date="2018-05" db="EMBL/GenBank/DDBJ databases">
        <authorList>
            <person name="Datahose"/>
        </authorList>
    </citation>
    <scope>NUCLEOTIDE SEQUENCE</scope>
</reference>
<evidence type="ECO:0000256" key="3">
    <source>
        <dbReference type="ARBA" id="ARBA00005569"/>
    </source>
</evidence>
<evidence type="ECO:0000259" key="18">
    <source>
        <dbReference type="Pfam" id="PF08801"/>
    </source>
</evidence>
<dbReference type="InterPro" id="IPR007187">
    <property type="entry name" value="Nucleoporin_Nup133/Nup155_C"/>
</dbReference>
<evidence type="ECO:0000313" key="20">
    <source>
        <dbReference type="Proteomes" id="UP000265100"/>
    </source>
</evidence>
<evidence type="ECO:0000256" key="9">
    <source>
        <dbReference type="ARBA" id="ARBA00023010"/>
    </source>
</evidence>
<dbReference type="FunFam" id="1.20.58.1380:FF:000001">
    <property type="entry name" value="Nuclear pore complex protein Nup133"/>
    <property type="match status" value="1"/>
</dbReference>
<comment type="similarity">
    <text evidence="3">Belongs to the nucleoporin Nup133 family.</text>
</comment>
<evidence type="ECO:0000256" key="13">
    <source>
        <dbReference type="ARBA" id="ARBA00055775"/>
    </source>
</evidence>
<keyword evidence="4" id="KW-0813">Transport</keyword>
<evidence type="ECO:0000256" key="16">
    <source>
        <dbReference type="SAM" id="MobiDB-lite"/>
    </source>
</evidence>
<evidence type="ECO:0000259" key="17">
    <source>
        <dbReference type="Pfam" id="PF03177"/>
    </source>
</evidence>
<dbReference type="PANTHER" id="PTHR13405">
    <property type="entry name" value="NUCLEAR PORE COMPLEX PROTEIN NUP133"/>
    <property type="match status" value="1"/>
</dbReference>
<keyword evidence="12" id="KW-0137">Centromere</keyword>
<protein>
    <recommendedName>
        <fullName evidence="15">Nuclear pore complex protein Nup133</fullName>
    </recommendedName>
</protein>
<keyword evidence="8" id="KW-0653">Protein transport</keyword>
<comment type="subcellular location">
    <subcellularLocation>
        <location evidence="2">Chromosome</location>
        <location evidence="2">Centromere</location>
        <location evidence="2">Kinetochore</location>
    </subcellularLocation>
    <subcellularLocation>
        <location evidence="1">Nucleus</location>
        <location evidence="1">Nuclear pore complex</location>
    </subcellularLocation>
</comment>
<sequence length="1018" mass="113853">ACLALEPPRAPAVGSRPGPPGGRVSPVRSLASFCVIPRSTPTRVQSHAGAETVNYDVQTFGSSLPVKVMEALTMADVKVCESGWAWMVCGESLIIWKICQTAVAKVSVCKELQLPSSEYNYTADLVAVTSTAPLEMAAVQSISVLAVAAEGAVRYWPSLSQEGNYTETDVDLGDLCNFVVAVRGGSFVLSSVKNQLLRASADSSGKLQCRALQQGQGMLSGIGRRVSSLFGILSTPANDTLCSVLWVGESSSLYTLTDSSLSKWEVDDSSEHQILNWDARRVLNESITDAIWGSESNYEEMKEGANVAYLDMKLSQAGLVVLAAAWHPSDTPCLAYFCLVTLQDNGATISDQFTVEVTKYSSPFQVRPETPTRAEPVAQEDKTKLLKAAFLQFCRNDLVGAQTVIDELFPADGDGEEGAELDTMVTQINLDLVDDYPASDPRWAESSAGFPLTSLIILHQLEDKMKAHGCFMEFLLQVGLLDRLTQVTVRSSPMATRLLLCEHAEKLQAAMVLKNHHTKHSELVNRAISTALQRNNTAVPQSLTAADVFFREVSQISLVFDCLLEEEERSLKESPVDSVQWAEVVLTVNNIIKDMLQAAGQYRDMKASMYRASENAAAEPEYIPWTASGGVGGVRTVLSRQHEIILRTVYPHADSELRNALCEQLVALLDIYLGSFVAQLNSLQQQRTQQERYNSLEMEYSQRRSELLAPLLELGQYQWVAALAEKYCDFDILVQMCEQTDNQSRLQHYMAKFADQNFSDFLFRWYMEKGKRGKLLSQPAAQHQQLASFLQAHQHLSWLHHIHIHDYQSAHRTLYSQANMETRYFVKKKTLLALSKLTALASDLPEDQLSKQIDDIVEQERFLLHQETLPRQLLEEKQQNPDTMPLLSAHNLIQLYICDDNRRANEYDFKKALDLLEYIDEVDDAVDIDALKCEIFGKALRRDDWSSADGNDDPLEATKDSIFVKILLKLIQEGVSLQTYLPDIKDLLELDELSSLKSKPYFEFVLRANYEHYLQAQM</sequence>
<keyword evidence="6" id="KW-0509">mRNA transport</keyword>
<dbReference type="SUPFAM" id="SSF117289">
    <property type="entry name" value="Nucleoporin domain"/>
    <property type="match status" value="1"/>
</dbReference>
<dbReference type="Proteomes" id="UP000265100">
    <property type="component" value="Chromosome 6"/>
</dbReference>
<dbReference type="FunFam" id="1.25.40.700:FF:000001">
    <property type="entry name" value="Nuclear pore complex protein"/>
    <property type="match status" value="1"/>
</dbReference>
<evidence type="ECO:0000256" key="6">
    <source>
        <dbReference type="ARBA" id="ARBA00022816"/>
    </source>
</evidence>
<gene>
    <name evidence="19" type="primary">NUP133</name>
</gene>
<dbReference type="GO" id="GO:0048731">
    <property type="term" value="P:system development"/>
    <property type="evidence" value="ECO:0007669"/>
    <property type="project" value="UniProtKB-ARBA"/>
</dbReference>
<dbReference type="InterPro" id="IPR015943">
    <property type="entry name" value="WD40/YVTN_repeat-like_dom_sf"/>
</dbReference>
<feature type="compositionally biased region" description="Low complexity" evidence="16">
    <location>
        <begin position="11"/>
        <end position="25"/>
    </location>
</feature>
<evidence type="ECO:0000256" key="12">
    <source>
        <dbReference type="ARBA" id="ARBA00023328"/>
    </source>
</evidence>
<keyword evidence="5" id="KW-0158">Chromosome</keyword>
<dbReference type="GO" id="GO:0000776">
    <property type="term" value="C:kinetochore"/>
    <property type="evidence" value="ECO:0007669"/>
    <property type="project" value="UniProtKB-KW"/>
</dbReference>
<reference evidence="19" key="2">
    <citation type="submission" date="2025-08" db="UniProtKB">
        <authorList>
            <consortium name="Ensembl"/>
        </authorList>
    </citation>
    <scope>IDENTIFICATION</scope>
</reference>
<feature type="region of interest" description="Disordered" evidence="16">
    <location>
        <begin position="1"/>
        <end position="25"/>
    </location>
</feature>
<dbReference type="PANTHER" id="PTHR13405:SF11">
    <property type="entry name" value="NUCLEAR PORE COMPLEX PROTEIN NUP133"/>
    <property type="match status" value="1"/>
</dbReference>
<evidence type="ECO:0000256" key="15">
    <source>
        <dbReference type="ARBA" id="ARBA00068592"/>
    </source>
</evidence>
<dbReference type="AlphaFoldDB" id="A0AAX7T7H5"/>
<dbReference type="GO" id="GO:0006606">
    <property type="term" value="P:protein import into nucleus"/>
    <property type="evidence" value="ECO:0007669"/>
    <property type="project" value="TreeGrafter"/>
</dbReference>
<proteinExistence type="inferred from homology"/>
<dbReference type="GO" id="GO:0016973">
    <property type="term" value="P:poly(A)+ mRNA export from nucleus"/>
    <property type="evidence" value="ECO:0007669"/>
    <property type="project" value="TreeGrafter"/>
</dbReference>
<evidence type="ECO:0000256" key="5">
    <source>
        <dbReference type="ARBA" id="ARBA00022454"/>
    </source>
</evidence>
<dbReference type="FunFam" id="2.130.10.10:FF:000238">
    <property type="entry name" value="Nuclear pore complex protein Nup133"/>
    <property type="match status" value="1"/>
</dbReference>
<name>A0AAX7T7H5_ASTCA</name>
<keyword evidence="9" id="KW-0811">Translocation</keyword>
<comment type="function">
    <text evidence="13">Involved in poly(A)+ RNA transport. Involved in nephrogenesis.</text>
</comment>
<feature type="domain" description="Nucleoporin Nup133/Nup155-like N-terminal" evidence="18">
    <location>
        <begin position="81"/>
        <end position="389"/>
    </location>
</feature>
<dbReference type="GO" id="GO:0031080">
    <property type="term" value="C:nuclear pore outer ring"/>
    <property type="evidence" value="ECO:0007669"/>
    <property type="project" value="TreeGrafter"/>
</dbReference>
<accession>A0AAX7T7H5</accession>
<dbReference type="GO" id="GO:0017056">
    <property type="term" value="F:structural constituent of nuclear pore"/>
    <property type="evidence" value="ECO:0007669"/>
    <property type="project" value="InterPro"/>
</dbReference>
<feature type="domain" description="Nucleoporin Nup133/Nup155-like C-terminal" evidence="17">
    <location>
        <begin position="647"/>
        <end position="927"/>
    </location>
</feature>
<keyword evidence="10" id="KW-0906">Nuclear pore complex</keyword>
<evidence type="ECO:0000256" key="4">
    <source>
        <dbReference type="ARBA" id="ARBA00022448"/>
    </source>
</evidence>
<dbReference type="Pfam" id="PF08801">
    <property type="entry name" value="Nucleoporin_N"/>
    <property type="match status" value="1"/>
</dbReference>
<dbReference type="Pfam" id="PF03177">
    <property type="entry name" value="Nucleoporin_C"/>
    <property type="match status" value="1"/>
</dbReference>
<dbReference type="Gene3D" id="1.20.58.1380">
    <property type="match status" value="1"/>
</dbReference>
<dbReference type="Gene3D" id="1.25.40.700">
    <property type="match status" value="1"/>
</dbReference>
<evidence type="ECO:0000256" key="1">
    <source>
        <dbReference type="ARBA" id="ARBA00004567"/>
    </source>
</evidence>
<evidence type="ECO:0000256" key="14">
    <source>
        <dbReference type="ARBA" id="ARBA00061981"/>
    </source>
</evidence>
<evidence type="ECO:0000313" key="19">
    <source>
        <dbReference type="Ensembl" id="ENSACLP00000052210.1"/>
    </source>
</evidence>
<dbReference type="GO" id="GO:0000972">
    <property type="term" value="P:transcription-dependent tethering of RNA polymerase II gene DNA at nuclear periphery"/>
    <property type="evidence" value="ECO:0007669"/>
    <property type="project" value="TreeGrafter"/>
</dbReference>
<organism evidence="19 20">
    <name type="scientific">Astatotilapia calliptera</name>
    <name type="common">Eastern happy</name>
    <name type="synonym">Chromis callipterus</name>
    <dbReference type="NCBI Taxonomy" id="8154"/>
    <lineage>
        <taxon>Eukaryota</taxon>
        <taxon>Metazoa</taxon>
        <taxon>Chordata</taxon>
        <taxon>Craniata</taxon>
        <taxon>Vertebrata</taxon>
        <taxon>Euteleostomi</taxon>
        <taxon>Actinopterygii</taxon>
        <taxon>Neopterygii</taxon>
        <taxon>Teleostei</taxon>
        <taxon>Neoteleostei</taxon>
        <taxon>Acanthomorphata</taxon>
        <taxon>Ovalentaria</taxon>
        <taxon>Cichlomorphae</taxon>
        <taxon>Cichliformes</taxon>
        <taxon>Cichlidae</taxon>
        <taxon>African cichlids</taxon>
        <taxon>Pseudocrenilabrinae</taxon>
        <taxon>Haplochromini</taxon>
        <taxon>Astatotilapia</taxon>
    </lineage>
</organism>